<feature type="region of interest" description="Disordered" evidence="1">
    <location>
        <begin position="1"/>
        <end position="22"/>
    </location>
</feature>
<gene>
    <name evidence="2" type="ORF">GCM10010411_69470</name>
</gene>
<evidence type="ECO:0000313" key="3">
    <source>
        <dbReference type="Proteomes" id="UP001501509"/>
    </source>
</evidence>
<dbReference type="EMBL" id="BAAATD010000011">
    <property type="protein sequence ID" value="GAA2623412.1"/>
    <property type="molecule type" value="Genomic_DNA"/>
</dbReference>
<feature type="compositionally biased region" description="Basic and acidic residues" evidence="1">
    <location>
        <begin position="1"/>
        <end position="20"/>
    </location>
</feature>
<dbReference type="Proteomes" id="UP001501509">
    <property type="component" value="Unassembled WGS sequence"/>
</dbReference>
<name>A0ABN3QDA4_9ACTN</name>
<reference evidence="2 3" key="1">
    <citation type="journal article" date="2019" name="Int. J. Syst. Evol. Microbiol.">
        <title>The Global Catalogue of Microorganisms (GCM) 10K type strain sequencing project: providing services to taxonomists for standard genome sequencing and annotation.</title>
        <authorList>
            <consortium name="The Broad Institute Genomics Platform"/>
            <consortium name="The Broad Institute Genome Sequencing Center for Infectious Disease"/>
            <person name="Wu L."/>
            <person name="Ma J."/>
        </authorList>
    </citation>
    <scope>NUCLEOTIDE SEQUENCE [LARGE SCALE GENOMIC DNA]</scope>
    <source>
        <strain evidence="2 3">JCM 6833</strain>
    </source>
</reference>
<keyword evidence="3" id="KW-1185">Reference proteome</keyword>
<comment type="caution">
    <text evidence="2">The sequence shown here is derived from an EMBL/GenBank/DDBJ whole genome shotgun (WGS) entry which is preliminary data.</text>
</comment>
<sequence>MPSIDRPREPSESDTARRTSDAAMTRLNALFAAARAHKMPVEVTSADGGQNYYIRGKPHDRSLSACRSASACPNRSCRLMPVAWERIIFAACRSKTSASLEAPSPHEPGSEPSAGRRCRCMR</sequence>
<accession>A0ABN3QDA4</accession>
<proteinExistence type="predicted"/>
<evidence type="ECO:0000256" key="1">
    <source>
        <dbReference type="SAM" id="MobiDB-lite"/>
    </source>
</evidence>
<organism evidence="2 3">
    <name type="scientific">Actinomadura fulvescens</name>
    <dbReference type="NCBI Taxonomy" id="46160"/>
    <lineage>
        <taxon>Bacteria</taxon>
        <taxon>Bacillati</taxon>
        <taxon>Actinomycetota</taxon>
        <taxon>Actinomycetes</taxon>
        <taxon>Streptosporangiales</taxon>
        <taxon>Thermomonosporaceae</taxon>
        <taxon>Actinomadura</taxon>
    </lineage>
</organism>
<feature type="region of interest" description="Disordered" evidence="1">
    <location>
        <begin position="98"/>
        <end position="122"/>
    </location>
</feature>
<protein>
    <submittedName>
        <fullName evidence="2">Uncharacterized protein</fullName>
    </submittedName>
</protein>
<evidence type="ECO:0000313" key="2">
    <source>
        <dbReference type="EMBL" id="GAA2623412.1"/>
    </source>
</evidence>